<proteinExistence type="predicted"/>
<evidence type="ECO:0000313" key="2">
    <source>
        <dbReference type="EMBL" id="XBY62142.1"/>
    </source>
</evidence>
<feature type="region of interest" description="Disordered" evidence="1">
    <location>
        <begin position="1"/>
        <end position="24"/>
    </location>
</feature>
<sequence>MNSQPAFSRETPEQQAAPVLPTEALRRPEQDVWRLSRSAKPLRTWRLSK</sequence>
<dbReference type="EMBL" id="CP158373">
    <property type="protein sequence ID" value="XBY62142.1"/>
    <property type="molecule type" value="Genomic_DNA"/>
</dbReference>
<protein>
    <submittedName>
        <fullName evidence="2">Uncharacterized protein</fullName>
    </submittedName>
</protein>
<organism evidence="2">
    <name type="scientific">Pseudomonas solani</name>
    <dbReference type="NCBI Taxonomy" id="2731552"/>
    <lineage>
        <taxon>Bacteria</taxon>
        <taxon>Pseudomonadati</taxon>
        <taxon>Pseudomonadota</taxon>
        <taxon>Gammaproteobacteria</taxon>
        <taxon>Pseudomonadales</taxon>
        <taxon>Pseudomonadaceae</taxon>
        <taxon>Pseudomonas</taxon>
    </lineage>
</organism>
<accession>A0AAU7XWH6</accession>
<dbReference type="RefSeq" id="WP_158480976.1">
    <property type="nucleotide sequence ID" value="NZ_CP158373.1"/>
</dbReference>
<name>A0AAU7XWH6_9PSED</name>
<evidence type="ECO:0000256" key="1">
    <source>
        <dbReference type="SAM" id="MobiDB-lite"/>
    </source>
</evidence>
<gene>
    <name evidence="2" type="ORF">ABS648_19520</name>
</gene>
<dbReference type="AlphaFoldDB" id="A0AAU7XWH6"/>
<reference evidence="2" key="1">
    <citation type="submission" date="2023-08" db="EMBL/GenBank/DDBJ databases">
        <title>Increased levels of nutrients transform a symbiont into a lethal pathobiont.</title>
        <authorList>
            <person name="Lachnit T."/>
            <person name="Ulrich L."/>
            <person name="Willmer F.M."/>
            <person name="Hasenbein T."/>
            <person name="Steiner L.X."/>
            <person name="Wolters M."/>
            <person name="Herbst E.M."/>
            <person name="Deines P."/>
        </authorList>
    </citation>
    <scope>NUCLEOTIDE SEQUENCE</scope>
    <source>
        <strain evidence="2">T3</strain>
    </source>
</reference>